<proteinExistence type="predicted"/>
<accession>A0A6C0IV03</accession>
<name>A0A6C0IV03_9ZZZZ</name>
<reference evidence="1" key="1">
    <citation type="journal article" date="2020" name="Nature">
        <title>Giant virus diversity and host interactions through global metagenomics.</title>
        <authorList>
            <person name="Schulz F."/>
            <person name="Roux S."/>
            <person name="Paez-Espino D."/>
            <person name="Jungbluth S."/>
            <person name="Walsh D.A."/>
            <person name="Denef V.J."/>
            <person name="McMahon K.D."/>
            <person name="Konstantinidis K.T."/>
            <person name="Eloe-Fadrosh E.A."/>
            <person name="Kyrpides N.C."/>
            <person name="Woyke T."/>
        </authorList>
    </citation>
    <scope>NUCLEOTIDE SEQUENCE</scope>
    <source>
        <strain evidence="1">GVMAG-M-3300024510-1</strain>
    </source>
</reference>
<dbReference type="EMBL" id="MN740272">
    <property type="protein sequence ID" value="QHT97111.1"/>
    <property type="molecule type" value="Genomic_DNA"/>
</dbReference>
<protein>
    <submittedName>
        <fullName evidence="1">Uncharacterized protein</fullName>
    </submittedName>
</protein>
<dbReference type="AlphaFoldDB" id="A0A6C0IV03"/>
<sequence length="291" mass="29306">MPLRRISYGLNTVIGDGTYTCNGSGITFAHPTGDVANNTVNMSTAGATSVTATNSVIIGGSVGAGFNPHHTNSDGIVAFGFGTGSSNSVDIVTNGSTSGSSVSNSIWFPSNPPNGGNVLSGSSHATTMFSDSTGPKSTAIGNVQGGVGAVGQNCVTICGTSLGSTANGCTNVGNGNGSGARITQPSPGLNTVIGCRRQGGQITLTNALIIGHRSQAFADATVRDGCIIIGNFTSNNYTSNTFSFYGTASQLSLRTAFDITDLGGSNPVDPQTTRALLVQINGSDYKIPLYS</sequence>
<evidence type="ECO:0000313" key="1">
    <source>
        <dbReference type="EMBL" id="QHT97111.1"/>
    </source>
</evidence>
<organism evidence="1">
    <name type="scientific">viral metagenome</name>
    <dbReference type="NCBI Taxonomy" id="1070528"/>
    <lineage>
        <taxon>unclassified sequences</taxon>
        <taxon>metagenomes</taxon>
        <taxon>organismal metagenomes</taxon>
    </lineage>
</organism>